<accession>A0AC61D7U3</accession>
<name>A0AC61D7U3_9FIRM</name>
<proteinExistence type="predicted"/>
<comment type="caution">
    <text evidence="1">The sequence shown here is derived from an EMBL/GenBank/DDBJ whole genome shotgun (WGS) entry which is preliminary data.</text>
</comment>
<sequence>MGTGNGEFCQAWKEVYDLVKDIDPSARVAGPNLADYNYWEMDTFMKFVSENNCVPDIMTWHELYQSDGDFMYTWEKHLADYKRLEEKYNIGPLKIVINEYAKFHDNGTPGHLIQWIARFENSKVYACLPYWYLANSLNELAADANKPNGAWWLYKWYADMSGNTVPTEIYNTEGDNLYGLASIDDDKERAYVLFGGEEGASSIVLTGLNETRTFGGESTAHLKLYSTKFTGFYGHFDKPYVEFDGDVPITNGTLNLTIPDADKLDAYYAIISPATGKASSYEKIWTKTYEAEAANLVGCTTQQIQGENTSNGYYVKGLSSPSSKVTFNVNVPQDGKYKLEIYYGNEAPLTQVVEGKAPQNRAQGKLAKQLLKVDGETHSIRTYASTIKSHYFGCDTVYIDLTAGNHNLELSKHSGVDATLDKIQLTYEGQIGEEETYNYRFEAEEAQYSSSFTLHNTKSGYHSAGYLHGTGEIIFPVVVKENGYYDVILEYAAQTSATPTLSKKVVTYAPDAKKESAINTKWNVLDNYSLTASSSLVESKPLKVYLTAGINLLKLNSIQNIDLDGIQVNYAKTANKTQIIVIEAEDGNLFGTAKIMANENVSNGQLVGEIGANRENGMSINVNVKEAGDYKLSIDYINNEPAPPIVTSEHPNGYIHPYNTDLVERYAQISVNGDTPQTVYFINTLSWDSTRNIVVDIVLEEGDNIITFYNDNSYKFSNVTQYAPNFDKFEIAKAKIDNPVDKTLLLELIEQVRMLEQEKYTEKSWISMQEVLQEAQLVLDREKASQNEIDITHQKLLQAKNSLVLKVNDSSGGSSSNSSGSSSIPQKSTSPITLEQFIAQVQNRSEKEKKQFKTVVLDNVPYTLPEGMKITTIQSEKLGKEELALINKDISVLDKLNIRLQANVATIAIKQQGVRGFTDLKPTHWAKGSIDRLMKKGIVYGYEDGSFKPESPLSLTEAFVFLDRVLVSNNSIDMKLPRSTVEKYITNKDSWSFYSTASISSKLEEKLLKQISSTMESNITRELLAQVLFEITNGKLEKVKPSMTFKDNESILYKEAVDYCQQTGLIAGLPDGTMEPKRGLTRAELMSVLERLDNLLVVKEKDK</sequence>
<keyword evidence="2" id="KW-1185">Reference proteome</keyword>
<evidence type="ECO:0000313" key="2">
    <source>
        <dbReference type="Proteomes" id="UP000224460"/>
    </source>
</evidence>
<reference evidence="1" key="1">
    <citation type="submission" date="2017-10" db="EMBL/GenBank/DDBJ databases">
        <title>Genome sequence of cellulolytic Lachnospiraceae bacterium XHS1971 isolated from hotspring sediment.</title>
        <authorList>
            <person name="Vasudevan G."/>
            <person name="Joshi A.J."/>
            <person name="Hivarkar S."/>
            <person name="Lanjekar V.B."/>
            <person name="Dhakephalkar P.K."/>
            <person name="Dagar S."/>
        </authorList>
    </citation>
    <scope>NUCLEOTIDE SEQUENCE</scope>
    <source>
        <strain evidence="1">XHS1971</strain>
    </source>
</reference>
<gene>
    <name evidence="1" type="ORF">CS063_14750</name>
</gene>
<evidence type="ECO:0000313" key="1">
    <source>
        <dbReference type="EMBL" id="PHV69619.1"/>
    </source>
</evidence>
<protein>
    <submittedName>
        <fullName evidence="1">Uncharacterized protein</fullName>
    </submittedName>
</protein>
<dbReference type="EMBL" id="PEDL01000022">
    <property type="protein sequence ID" value="PHV69619.1"/>
    <property type="molecule type" value="Genomic_DNA"/>
</dbReference>
<organism evidence="1 2">
    <name type="scientific">Sporanaerobium hydrogeniformans</name>
    <dbReference type="NCBI Taxonomy" id="3072179"/>
    <lineage>
        <taxon>Bacteria</taxon>
        <taxon>Bacillati</taxon>
        <taxon>Bacillota</taxon>
        <taxon>Clostridia</taxon>
        <taxon>Lachnospirales</taxon>
        <taxon>Lachnospiraceae</taxon>
        <taxon>Sporanaerobium</taxon>
    </lineage>
</organism>
<dbReference type="Proteomes" id="UP000224460">
    <property type="component" value="Unassembled WGS sequence"/>
</dbReference>